<name>A0A7Y7B5Y3_STRMO</name>
<dbReference type="Proteomes" id="UP000587462">
    <property type="component" value="Unassembled WGS sequence"/>
</dbReference>
<dbReference type="RefSeq" id="WP_171082503.1">
    <property type="nucleotide sequence ID" value="NZ_BNBU01000001.1"/>
</dbReference>
<protein>
    <submittedName>
        <fullName evidence="2">Uncharacterized protein</fullName>
    </submittedName>
</protein>
<feature type="signal peptide" evidence="1">
    <location>
        <begin position="1"/>
        <end position="32"/>
    </location>
</feature>
<comment type="caution">
    <text evidence="2">The sequence shown here is derived from an EMBL/GenBank/DDBJ whole genome shotgun (WGS) entry which is preliminary data.</text>
</comment>
<sequence length="140" mass="15065">MTAKAKHRAALAAAALGTAALATLGASGPAQAQPHAPAAQNQKCATLWVRSDHIDVCWNWYGNSHGSYNGSYWGRFFDNHRDGRSLYLQANINNDRWVGVKAAGYDISYGVPFSGDYTDIKHLTFRACLTNGGGCGHPPK</sequence>
<dbReference type="InterPro" id="IPR006311">
    <property type="entry name" value="TAT_signal"/>
</dbReference>
<keyword evidence="1" id="KW-0732">Signal</keyword>
<evidence type="ECO:0000313" key="2">
    <source>
        <dbReference type="EMBL" id="NVK79464.1"/>
    </source>
</evidence>
<evidence type="ECO:0000313" key="3">
    <source>
        <dbReference type="Proteomes" id="UP000587462"/>
    </source>
</evidence>
<dbReference type="EMBL" id="JABBXF010000037">
    <property type="protein sequence ID" value="NVK79464.1"/>
    <property type="molecule type" value="Genomic_DNA"/>
</dbReference>
<evidence type="ECO:0000256" key="1">
    <source>
        <dbReference type="SAM" id="SignalP"/>
    </source>
</evidence>
<feature type="chain" id="PRO_5031285298" evidence="1">
    <location>
        <begin position="33"/>
        <end position="140"/>
    </location>
</feature>
<keyword evidence="3" id="KW-1185">Reference proteome</keyword>
<dbReference type="PROSITE" id="PS51318">
    <property type="entry name" value="TAT"/>
    <property type="match status" value="1"/>
</dbReference>
<organism evidence="2 3">
    <name type="scientific">Streptomyces morookaense</name>
    <name type="common">Streptoverticillium morookaense</name>
    <dbReference type="NCBI Taxonomy" id="1970"/>
    <lineage>
        <taxon>Bacteria</taxon>
        <taxon>Bacillati</taxon>
        <taxon>Actinomycetota</taxon>
        <taxon>Actinomycetes</taxon>
        <taxon>Kitasatosporales</taxon>
        <taxon>Streptomycetaceae</taxon>
        <taxon>Streptomyces</taxon>
    </lineage>
</organism>
<gene>
    <name evidence="2" type="ORF">HG542_17560</name>
</gene>
<accession>A0A7Y7B5Y3</accession>
<proteinExistence type="predicted"/>
<dbReference type="AlphaFoldDB" id="A0A7Y7B5Y3"/>
<reference evidence="2 3" key="1">
    <citation type="submission" date="2020-04" db="EMBL/GenBank/DDBJ databases">
        <title>Draft Genome Sequence of Streptomyces morookaense DSM 40503, an 8-azaguanine-producing strain.</title>
        <authorList>
            <person name="Qi J."/>
            <person name="Gao J.-M."/>
        </authorList>
    </citation>
    <scope>NUCLEOTIDE SEQUENCE [LARGE SCALE GENOMIC DNA]</scope>
    <source>
        <strain evidence="2 3">DSM 40503</strain>
    </source>
</reference>